<protein>
    <submittedName>
        <fullName evidence="1">Uncharacterized protein</fullName>
    </submittedName>
</protein>
<evidence type="ECO:0000313" key="3">
    <source>
        <dbReference type="Proteomes" id="UP000441208"/>
    </source>
</evidence>
<accession>A0A6A3PS00</accession>
<comment type="caution">
    <text evidence="1">The sequence shown here is derived from an EMBL/GenBank/DDBJ whole genome shotgun (WGS) entry which is preliminary data.</text>
</comment>
<dbReference type="EMBL" id="QXFZ01004641">
    <property type="protein sequence ID" value="KAE9063498.1"/>
    <property type="molecule type" value="Genomic_DNA"/>
</dbReference>
<dbReference type="Proteomes" id="UP000488956">
    <property type="component" value="Unassembled WGS sequence"/>
</dbReference>
<evidence type="ECO:0000313" key="1">
    <source>
        <dbReference type="EMBL" id="KAE9063498.1"/>
    </source>
</evidence>
<evidence type="ECO:0000313" key="2">
    <source>
        <dbReference type="EMBL" id="KAE9080799.1"/>
    </source>
</evidence>
<dbReference type="EMBL" id="QXFX01002093">
    <property type="protein sequence ID" value="KAE9080799.1"/>
    <property type="molecule type" value="Genomic_DNA"/>
</dbReference>
<reference evidence="1 3" key="1">
    <citation type="submission" date="2018-08" db="EMBL/GenBank/DDBJ databases">
        <title>Genomic investigation of the strawberry pathogen Phytophthora fragariae indicates pathogenicity is determined by transcriptional variation in three key races.</title>
        <authorList>
            <person name="Adams T.M."/>
            <person name="Armitage A.D."/>
            <person name="Sobczyk M.K."/>
            <person name="Bates H.J."/>
            <person name="Dunwell J.M."/>
            <person name="Nellist C.F."/>
            <person name="Harrison R.J."/>
        </authorList>
    </citation>
    <scope>NUCLEOTIDE SEQUENCE [LARGE SCALE GENOMIC DNA]</scope>
    <source>
        <strain evidence="1 3">NOV-71</strain>
        <strain evidence="2 4">ONT-3</strain>
    </source>
</reference>
<sequence length="107" mass="12457">MPASERAKLLRSLSSAIFCEVLLEELDESDPEQTGLDEAHDLYCGVKLNRYLGARSNVERSKAHRYLVFALRDDEFMKSLRVTKPTFEFVWHLIRGDARFPQRRPSE</sequence>
<proteinExistence type="predicted"/>
<organism evidence="1 3">
    <name type="scientific">Phytophthora fragariae</name>
    <dbReference type="NCBI Taxonomy" id="53985"/>
    <lineage>
        <taxon>Eukaryota</taxon>
        <taxon>Sar</taxon>
        <taxon>Stramenopiles</taxon>
        <taxon>Oomycota</taxon>
        <taxon>Peronosporomycetes</taxon>
        <taxon>Peronosporales</taxon>
        <taxon>Peronosporaceae</taxon>
        <taxon>Phytophthora</taxon>
    </lineage>
</organism>
<dbReference type="Proteomes" id="UP000441208">
    <property type="component" value="Unassembled WGS sequence"/>
</dbReference>
<dbReference type="AlphaFoldDB" id="A0A6A3PS00"/>
<name>A0A6A3PS00_9STRA</name>
<evidence type="ECO:0000313" key="4">
    <source>
        <dbReference type="Proteomes" id="UP000488956"/>
    </source>
</evidence>
<gene>
    <name evidence="1" type="ORF">PF007_g29531</name>
    <name evidence="2" type="ORF">PF010_g22245</name>
</gene>